<dbReference type="AlphaFoldDB" id="A0A829PZP6"/>
<proteinExistence type="predicted"/>
<sequence>MTTTRGSASGAAAWPATLALTRASLLLAIAARQLWFSALARQTV</sequence>
<accession>A0A829PZP6</accession>
<organism evidence="1 2">
    <name type="scientific">Mycobacteroides abscessus 21</name>
    <dbReference type="NCBI Taxonomy" id="1299324"/>
    <lineage>
        <taxon>Bacteria</taxon>
        <taxon>Bacillati</taxon>
        <taxon>Actinomycetota</taxon>
        <taxon>Actinomycetes</taxon>
        <taxon>Mycobacteriales</taxon>
        <taxon>Mycobacteriaceae</taxon>
        <taxon>Mycobacteroides</taxon>
        <taxon>Mycobacteroides abscessus</taxon>
    </lineage>
</organism>
<name>A0A829PZP6_9MYCO</name>
<protein>
    <submittedName>
        <fullName evidence="1">Uncharacterized protein</fullName>
    </submittedName>
</protein>
<dbReference type="Proteomes" id="UP000020103">
    <property type="component" value="Unassembled WGS sequence"/>
</dbReference>
<evidence type="ECO:0000313" key="2">
    <source>
        <dbReference type="Proteomes" id="UP000020103"/>
    </source>
</evidence>
<comment type="caution">
    <text evidence="1">The sequence shown here is derived from an EMBL/GenBank/DDBJ whole genome shotgun (WGS) entry which is preliminary data.</text>
</comment>
<dbReference type="EMBL" id="JAOF01000001">
    <property type="protein sequence ID" value="EUA45970.1"/>
    <property type="molecule type" value="Genomic_DNA"/>
</dbReference>
<gene>
    <name evidence="1" type="ORF">I543_1088</name>
</gene>
<reference evidence="1 2" key="1">
    <citation type="submission" date="2013-12" db="EMBL/GenBank/DDBJ databases">
        <authorList>
            <person name="Madinger N."/>
            <person name="Lenaerts A."/>
            <person name="Ordway D."/>
            <person name="DeGroote M.A."/>
            <person name="Parker T."/>
            <person name="Sizemore C."/>
            <person name="Tallon L.J."/>
            <person name="Sadzewicz L.K."/>
            <person name="Sengamalay N."/>
            <person name="Fraser C.M."/>
            <person name="Hine E."/>
            <person name="Shefchek K.A."/>
            <person name="Das S.P."/>
            <person name="Tettelin H."/>
        </authorList>
    </citation>
    <scope>NUCLEOTIDE SEQUENCE [LARGE SCALE GENOMIC DNA]</scope>
    <source>
        <strain evidence="1 2">21</strain>
    </source>
</reference>
<evidence type="ECO:0000313" key="1">
    <source>
        <dbReference type="EMBL" id="EUA45970.1"/>
    </source>
</evidence>